<dbReference type="AlphaFoldDB" id="A0AAE2AAD8"/>
<evidence type="ECO:0000256" key="4">
    <source>
        <dbReference type="ARBA" id="ARBA00022840"/>
    </source>
</evidence>
<dbReference type="GO" id="GO:0005829">
    <property type="term" value="C:cytosol"/>
    <property type="evidence" value="ECO:0007669"/>
    <property type="project" value="TreeGrafter"/>
</dbReference>
<comment type="function">
    <text evidence="7">Involved in the regulation of glutamine synthetase GlnA, a key enzyme in the process to assimilate ammonia. When cellular nitrogen levels are high, the C-terminal adenylyl transferase (AT) inactivates GlnA by covalent transfer of an adenylyl group from ATP to specific tyrosine residue of GlnA, thus reducing its activity. Conversely, when nitrogen levels are low, the N-terminal adenylyl removase (AR) activates GlnA by removing the adenylyl group by phosphorolysis, increasing its activity. The regulatory region of GlnE binds the signal transduction protein PII (GlnB) which indicates the nitrogen status of the cell.</text>
</comment>
<dbReference type="Gene3D" id="3.30.460.10">
    <property type="entry name" value="Beta Polymerase, domain 2"/>
    <property type="match status" value="2"/>
</dbReference>
<feature type="domain" description="Glutamate-ammonia ligase adenylyltransferase repeated" evidence="8">
    <location>
        <begin position="574"/>
        <end position="827"/>
    </location>
</feature>
<dbReference type="Pfam" id="PF03710">
    <property type="entry name" value="GlnE"/>
    <property type="match status" value="2"/>
</dbReference>
<comment type="cofactor">
    <cofactor evidence="7">
        <name>Mg(2+)</name>
        <dbReference type="ChEBI" id="CHEBI:18420"/>
    </cofactor>
</comment>
<dbReference type="HAMAP" id="MF_00802">
    <property type="entry name" value="GlnE"/>
    <property type="match status" value="1"/>
</dbReference>
<feature type="region of interest" description="Adenylyl removase" evidence="7">
    <location>
        <begin position="1"/>
        <end position="458"/>
    </location>
</feature>
<comment type="catalytic activity">
    <reaction evidence="7">
        <text>[glutamine synthetase]-O(4)-(5'-adenylyl)-L-tyrosine + phosphate = [glutamine synthetase]-L-tyrosine + ADP</text>
        <dbReference type="Rhea" id="RHEA:43716"/>
        <dbReference type="Rhea" id="RHEA-COMP:10660"/>
        <dbReference type="Rhea" id="RHEA-COMP:10661"/>
        <dbReference type="ChEBI" id="CHEBI:43474"/>
        <dbReference type="ChEBI" id="CHEBI:46858"/>
        <dbReference type="ChEBI" id="CHEBI:83624"/>
        <dbReference type="ChEBI" id="CHEBI:456216"/>
        <dbReference type="EC" id="2.7.7.89"/>
    </reaction>
</comment>
<keyword evidence="4 7" id="KW-0067">ATP-binding</keyword>
<dbReference type="NCBIfam" id="NF008292">
    <property type="entry name" value="PRK11072.1"/>
    <property type="match status" value="1"/>
</dbReference>
<dbReference type="Gene3D" id="1.20.120.1510">
    <property type="match status" value="1"/>
</dbReference>
<proteinExistence type="inferred from homology"/>
<keyword evidence="3 7" id="KW-0547">Nucleotide-binding</keyword>
<dbReference type="CDD" id="cd05401">
    <property type="entry name" value="NT_GlnE_GlnD_like"/>
    <property type="match status" value="2"/>
</dbReference>
<evidence type="ECO:0000256" key="6">
    <source>
        <dbReference type="ARBA" id="ARBA00023268"/>
    </source>
</evidence>
<keyword evidence="2 7" id="KW-0548">Nucleotidyltransferase</keyword>
<dbReference type="FunFam" id="1.20.120.330:FF:000005">
    <property type="entry name" value="Bifunctional glutamine synthetase adenylyltransferase/adenylyl-removing enzyme"/>
    <property type="match status" value="1"/>
</dbReference>
<evidence type="ECO:0000313" key="11">
    <source>
        <dbReference type="Proteomes" id="UP000031587"/>
    </source>
</evidence>
<dbReference type="InterPro" id="IPR023057">
    <property type="entry name" value="GlnE"/>
</dbReference>
<dbReference type="GO" id="GO:0000820">
    <property type="term" value="P:regulation of glutamine family amino acid metabolic process"/>
    <property type="evidence" value="ECO:0007669"/>
    <property type="project" value="UniProtKB-UniRule"/>
</dbReference>
<dbReference type="InterPro" id="IPR005190">
    <property type="entry name" value="GlnE_rpt_dom"/>
</dbReference>
<dbReference type="Pfam" id="PF08335">
    <property type="entry name" value="GlnD_UR_UTase"/>
    <property type="match status" value="2"/>
</dbReference>
<evidence type="ECO:0000259" key="9">
    <source>
        <dbReference type="Pfam" id="PF08335"/>
    </source>
</evidence>
<evidence type="ECO:0000256" key="7">
    <source>
        <dbReference type="HAMAP-Rule" id="MF_00802"/>
    </source>
</evidence>
<comment type="catalytic activity">
    <reaction evidence="7">
        <text>[glutamine synthetase]-L-tyrosine + ATP = [glutamine synthetase]-O(4)-(5'-adenylyl)-L-tyrosine + diphosphate</text>
        <dbReference type="Rhea" id="RHEA:18589"/>
        <dbReference type="Rhea" id="RHEA-COMP:10660"/>
        <dbReference type="Rhea" id="RHEA-COMP:10661"/>
        <dbReference type="ChEBI" id="CHEBI:30616"/>
        <dbReference type="ChEBI" id="CHEBI:33019"/>
        <dbReference type="ChEBI" id="CHEBI:46858"/>
        <dbReference type="ChEBI" id="CHEBI:83624"/>
        <dbReference type="EC" id="2.7.7.42"/>
    </reaction>
</comment>
<dbReference type="EC" id="2.7.7.42" evidence="7"/>
<dbReference type="InterPro" id="IPR013546">
    <property type="entry name" value="PII_UdlTrfase/GS_AdlTrfase"/>
</dbReference>
<protein>
    <recommendedName>
        <fullName evidence="7">Bifunctional glutamine synthetase adenylyltransferase/adenylyl-removing enzyme</fullName>
    </recommendedName>
    <alternativeName>
        <fullName evidence="7">ATP:glutamine synthetase adenylyltransferase</fullName>
    </alternativeName>
    <alternativeName>
        <fullName evidence="7">ATase</fullName>
    </alternativeName>
    <domain>
        <recommendedName>
            <fullName evidence="7">Glutamine synthetase adenylyl-L-tyrosine phosphorylase</fullName>
            <ecNumber evidence="7">2.7.7.89</ecNumber>
        </recommendedName>
        <alternativeName>
            <fullName evidence="7">Adenylyl removase</fullName>
            <shortName evidence="7">AR</shortName>
            <shortName evidence="7">AT-N</shortName>
        </alternativeName>
    </domain>
    <domain>
        <recommendedName>
            <fullName evidence="7">Glutamine synthetase adenylyl transferase</fullName>
            <ecNumber evidence="7">2.7.7.42</ecNumber>
        </recommendedName>
        <alternativeName>
            <fullName evidence="7">Adenylyl transferase</fullName>
            <shortName evidence="7">AT</shortName>
            <shortName evidence="7">AT-C</shortName>
        </alternativeName>
    </domain>
</protein>
<evidence type="ECO:0000256" key="5">
    <source>
        <dbReference type="ARBA" id="ARBA00022842"/>
    </source>
</evidence>
<dbReference type="SUPFAM" id="SSF81301">
    <property type="entry name" value="Nucleotidyltransferase"/>
    <property type="match status" value="2"/>
</dbReference>
<dbReference type="PANTHER" id="PTHR30621">
    <property type="entry name" value="GLUTAMINE SYNTHETASE ADENYLYLTRANSFERASE"/>
    <property type="match status" value="1"/>
</dbReference>
<dbReference type="Proteomes" id="UP000031587">
    <property type="component" value="Unassembled WGS sequence"/>
</dbReference>
<comment type="caution">
    <text evidence="10">The sequence shown here is derived from an EMBL/GenBank/DDBJ whole genome shotgun (WGS) entry which is preliminary data.</text>
</comment>
<gene>
    <name evidence="7" type="primary">glnE</name>
    <name evidence="10" type="ORF">QS95_06215</name>
</gene>
<name>A0AAE2AAD8_PSEFL</name>
<evidence type="ECO:0000259" key="8">
    <source>
        <dbReference type="Pfam" id="PF03710"/>
    </source>
</evidence>
<keyword evidence="6 7" id="KW-0511">Multifunctional enzyme</keyword>
<feature type="domain" description="Glutamate-ammonia ligase adenylyltransferase repeated" evidence="8">
    <location>
        <begin position="45"/>
        <end position="294"/>
    </location>
</feature>
<dbReference type="EMBL" id="JTGH01000006">
    <property type="protein sequence ID" value="KIF62373.1"/>
    <property type="molecule type" value="Genomic_DNA"/>
</dbReference>
<evidence type="ECO:0000256" key="1">
    <source>
        <dbReference type="ARBA" id="ARBA00022679"/>
    </source>
</evidence>
<feature type="region of interest" description="Adenylyl transferase" evidence="7">
    <location>
        <begin position="469"/>
        <end position="979"/>
    </location>
</feature>
<accession>A0AAE2AAD8</accession>
<organism evidence="10 11">
    <name type="scientific">Pseudomonas fluorescens</name>
    <dbReference type="NCBI Taxonomy" id="294"/>
    <lineage>
        <taxon>Bacteria</taxon>
        <taxon>Pseudomonadati</taxon>
        <taxon>Pseudomonadota</taxon>
        <taxon>Gammaproteobacteria</taxon>
        <taxon>Pseudomonadales</taxon>
        <taxon>Pseudomonadaceae</taxon>
        <taxon>Pseudomonas</taxon>
    </lineage>
</organism>
<dbReference type="GO" id="GO:0047388">
    <property type="term" value="F:[glutamine synthetase]-adenylyl-L-tyrosine phosphorylase activity"/>
    <property type="evidence" value="ECO:0007669"/>
    <property type="project" value="UniProtKB-EC"/>
</dbReference>
<dbReference type="InterPro" id="IPR043519">
    <property type="entry name" value="NT_sf"/>
</dbReference>
<dbReference type="GO" id="GO:0000287">
    <property type="term" value="F:magnesium ion binding"/>
    <property type="evidence" value="ECO:0007669"/>
    <property type="project" value="UniProtKB-UniRule"/>
</dbReference>
<dbReference type="SUPFAM" id="SSF81593">
    <property type="entry name" value="Nucleotidyltransferase substrate binding subunit/domain"/>
    <property type="match status" value="2"/>
</dbReference>
<dbReference type="FunFam" id="3.30.460.10:FF:000009">
    <property type="entry name" value="Bifunctional glutamine synthetase adenylyltransferase/adenylyl-removing enzyme"/>
    <property type="match status" value="2"/>
</dbReference>
<feature type="domain" description="PII-uridylyltransferase/Glutamine-synthetase adenylyltransferase" evidence="9">
    <location>
        <begin position="873"/>
        <end position="947"/>
    </location>
</feature>
<reference evidence="10 11" key="1">
    <citation type="submission" date="2014-11" db="EMBL/GenBank/DDBJ databases">
        <title>Draft genome sequence of Pseudomonas fluorescens strains SF4c SF39a.</title>
        <authorList>
            <person name="Underwood G.E."/>
            <person name="Ly L.K."/>
            <person name="Bitzer A.S."/>
            <person name="Godino A."/>
            <person name="Bucci V."/>
            <person name="Fischer S."/>
            <person name="Silby M.W."/>
        </authorList>
    </citation>
    <scope>NUCLEOTIDE SEQUENCE [LARGE SCALE GENOMIC DNA]</scope>
    <source>
        <strain evidence="10 11">SF4c</strain>
    </source>
</reference>
<keyword evidence="1 7" id="KW-0808">Transferase</keyword>
<dbReference type="EC" id="2.7.7.89" evidence="7"/>
<dbReference type="Gene3D" id="1.20.120.330">
    <property type="entry name" value="Nucleotidyltransferases domain 2"/>
    <property type="match status" value="2"/>
</dbReference>
<keyword evidence="5 7" id="KW-0460">Magnesium</keyword>
<comment type="similarity">
    <text evidence="7">Belongs to the GlnE family.</text>
</comment>
<dbReference type="RefSeq" id="WP_039766533.1">
    <property type="nucleotide sequence ID" value="NZ_JTGH01000006.1"/>
</dbReference>
<sequence>MTLPALAELPAILLPLVSRSEQSFRAAVAQLEDDHGFSSWTPERWAQFARVNAASDFVIEQSVRDPLMLLSLVQSGELDRAFAPGELCGQMAAAVGTAQTEDELGRVLRRQRTRHQVRIIWRDLNRQADLVQTCRDLSDMADASIDQAYQWLYRRHCEQFGTPTGRRSGEPQQMVILGMGKLGAVELNLSSDIDLIFAYPEGGETVGVKRPLDNQEFFIRLGQRLIKALDPITVDGFVFRVDMRLRPYGSSGALVLSFNALEQYYQDQGRDWERYAMIKSRVVAGDQVAGEQLQEMLRPFVYRRYLDFSAIEALRTMKQLIQQEVRRKGMADNIKLGSGGIREVEFIAQAFQLIHGGRDLSLQQRPLLKVLSTLEGQGYLPPAVISELREGYEFLRYTEHAIQAIADRQTQMLPDSAQDQARIAFMLGFADWEAFHEKLMFWRGRVAWHFAQVIADPDEDEGAESEVVVGGEWLPLWEEAQDEEAACRQLEEGGFADATKALKALASLRASPQLRAMQRLGRERLDAFIPRLLAQAVEHENPDLVLERVLPLVEAVARRSAYLVLLTENPGALRRLLTLCAASPWIAEQITRFPLLLDELLNEGRLFKPPLAPELAAELRERLTRIPEDDLEQQMEALRHFKLAHRLRVAASEIAGSLPLMKVSDYLTWLAEAILEQVLALAWRQTVAKYGTPLRTDGTLCDPGFIIVGYGKVGGIELGHGSDLDLVFIHDGDQQAETDGPKPIDGTQFFTRLGQRIIHLLTAQTNSGQLYEVDMRLRPSGASGLLVSSLGAFARYQENEAWTWEHQALVRARVLVGSQDVGQAFESVRAQVLGKARDLVKLQQEVSEMRAKMRDNLGSKSTAAGTGANAFEATAPFDLKQDAGGIVDIEFMVQYAALAWSQTHPPLLRWTDNIRILEELEHEGLMPAEDASLLREAYKAYRSAAHRQALQKDAGVIPGDQFADERRQVMRIWRELGLS</sequence>
<feature type="domain" description="PII-uridylyltransferase/Glutamine-synthetase adenylyltransferase" evidence="9">
    <location>
        <begin position="315"/>
        <end position="453"/>
    </location>
</feature>
<dbReference type="GO" id="GO:0005524">
    <property type="term" value="F:ATP binding"/>
    <property type="evidence" value="ECO:0007669"/>
    <property type="project" value="UniProtKB-UniRule"/>
</dbReference>
<dbReference type="GO" id="GO:0008882">
    <property type="term" value="F:[glutamate-ammonia-ligase] adenylyltransferase activity"/>
    <property type="evidence" value="ECO:0007669"/>
    <property type="project" value="UniProtKB-UniRule"/>
</dbReference>
<dbReference type="PANTHER" id="PTHR30621:SF0">
    <property type="entry name" value="BIFUNCTIONAL GLUTAMINE SYNTHETASE ADENYLYLTRANSFERASE_ADENYLYL-REMOVING ENZYME"/>
    <property type="match status" value="1"/>
</dbReference>
<evidence type="ECO:0000256" key="3">
    <source>
        <dbReference type="ARBA" id="ARBA00022741"/>
    </source>
</evidence>
<evidence type="ECO:0000313" key="10">
    <source>
        <dbReference type="EMBL" id="KIF62373.1"/>
    </source>
</evidence>
<evidence type="ECO:0000256" key="2">
    <source>
        <dbReference type="ARBA" id="ARBA00022695"/>
    </source>
</evidence>